<evidence type="ECO:0000259" key="3">
    <source>
        <dbReference type="PROSITE" id="PS50948"/>
    </source>
</evidence>
<dbReference type="InParanoid" id="K3WCW1"/>
<dbReference type="GO" id="GO:0005576">
    <property type="term" value="C:extracellular region"/>
    <property type="evidence" value="ECO:0007669"/>
    <property type="project" value="InterPro"/>
</dbReference>
<evidence type="ECO:0000313" key="5">
    <source>
        <dbReference type="Proteomes" id="UP000019132"/>
    </source>
</evidence>
<dbReference type="AlphaFoldDB" id="K3WCW1"/>
<dbReference type="CDD" id="cd01100">
    <property type="entry name" value="APPLE_Factor_XI_like"/>
    <property type="match status" value="1"/>
</dbReference>
<dbReference type="EMBL" id="GL376628">
    <property type="status" value="NOT_ANNOTATED_CDS"/>
    <property type="molecule type" value="Genomic_DNA"/>
</dbReference>
<dbReference type="OMA" id="ADAYGCC"/>
<organism evidence="4 5">
    <name type="scientific">Globisporangium ultimum (strain ATCC 200006 / CBS 805.95 / DAOM BR144)</name>
    <name type="common">Pythium ultimum</name>
    <dbReference type="NCBI Taxonomy" id="431595"/>
    <lineage>
        <taxon>Eukaryota</taxon>
        <taxon>Sar</taxon>
        <taxon>Stramenopiles</taxon>
        <taxon>Oomycota</taxon>
        <taxon>Peronosporomycetes</taxon>
        <taxon>Pythiales</taxon>
        <taxon>Pythiaceae</taxon>
        <taxon>Globisporangium</taxon>
    </lineage>
</organism>
<feature type="domain" description="Apple" evidence="3">
    <location>
        <begin position="90"/>
        <end position="167"/>
    </location>
</feature>
<keyword evidence="5" id="KW-1185">Reference proteome</keyword>
<protein>
    <recommendedName>
        <fullName evidence="3">Apple domain-containing protein</fullName>
    </recommendedName>
</protein>
<reference evidence="4" key="3">
    <citation type="submission" date="2015-02" db="UniProtKB">
        <authorList>
            <consortium name="EnsemblProtists"/>
        </authorList>
    </citation>
    <scope>IDENTIFICATION</scope>
    <source>
        <strain evidence="4">DAOM BR144</strain>
    </source>
</reference>
<name>K3WCW1_GLOUD</name>
<sequence>MEYMEAMTGTRPFCFIEKSFDYVANDIGNALAPTADDCCLLCVQKEGCHAFSWTNLQGGTCWFKSGRGVVVVNPDVKSSVVLYPGELGSCAVVEEGIDFVGNDIGSSQQSRIEDCCTACDNKPGCHAYTFTAYNGSTCWLKSAKGRTVVSKGARSAAAYGVSQYPSCGLQVEVDFVGNDIGSAKAAQPSDCCAKCVDMAGCRAFSWTNQDGGTCYFKNLLGDTVLKAGVTSVAILPNPPAPSCALEVGVDYVGNDISSARSADAYGCCSLCLQQAGCAAFSWTNANGGTCWLKSGKGADVANADVKSSVVV</sequence>
<dbReference type="InterPro" id="IPR003609">
    <property type="entry name" value="Pan_app"/>
</dbReference>
<evidence type="ECO:0000313" key="4">
    <source>
        <dbReference type="EnsemblProtists" id="PYU1_T002802"/>
    </source>
</evidence>
<reference evidence="5" key="1">
    <citation type="journal article" date="2010" name="Genome Biol.">
        <title>Genome sequence of the necrotrophic plant pathogen Pythium ultimum reveals original pathogenicity mechanisms and effector repertoire.</title>
        <authorList>
            <person name="Levesque C.A."/>
            <person name="Brouwer H."/>
            <person name="Cano L."/>
            <person name="Hamilton J.P."/>
            <person name="Holt C."/>
            <person name="Huitema E."/>
            <person name="Raffaele S."/>
            <person name="Robideau G.P."/>
            <person name="Thines M."/>
            <person name="Win J."/>
            <person name="Zerillo M.M."/>
            <person name="Beakes G.W."/>
            <person name="Boore J.L."/>
            <person name="Busam D."/>
            <person name="Dumas B."/>
            <person name="Ferriera S."/>
            <person name="Fuerstenberg S.I."/>
            <person name="Gachon C.M."/>
            <person name="Gaulin E."/>
            <person name="Govers F."/>
            <person name="Grenville-Briggs L."/>
            <person name="Horner N."/>
            <person name="Hostetler J."/>
            <person name="Jiang R.H."/>
            <person name="Johnson J."/>
            <person name="Krajaejun T."/>
            <person name="Lin H."/>
            <person name="Meijer H.J."/>
            <person name="Moore B."/>
            <person name="Morris P."/>
            <person name="Phuntmart V."/>
            <person name="Puiu D."/>
            <person name="Shetty J."/>
            <person name="Stajich J.E."/>
            <person name="Tripathy S."/>
            <person name="Wawra S."/>
            <person name="van West P."/>
            <person name="Whitty B.R."/>
            <person name="Coutinho P.M."/>
            <person name="Henrissat B."/>
            <person name="Martin F."/>
            <person name="Thomas P.D."/>
            <person name="Tyler B.M."/>
            <person name="De Vries R.P."/>
            <person name="Kamoun S."/>
            <person name="Yandell M."/>
            <person name="Tisserat N."/>
            <person name="Buell C.R."/>
        </authorList>
    </citation>
    <scope>NUCLEOTIDE SEQUENCE</scope>
    <source>
        <strain evidence="5">DAOM:BR144</strain>
    </source>
</reference>
<dbReference type="SMART" id="SM00223">
    <property type="entry name" value="APPLE"/>
    <property type="match status" value="4"/>
</dbReference>
<keyword evidence="2" id="KW-1015">Disulfide bond</keyword>
<dbReference type="VEuPathDB" id="FungiDB:PYU1_G002799"/>
<evidence type="ECO:0000256" key="1">
    <source>
        <dbReference type="ARBA" id="ARBA00022737"/>
    </source>
</evidence>
<dbReference type="Proteomes" id="UP000019132">
    <property type="component" value="Unassembled WGS sequence"/>
</dbReference>
<proteinExistence type="predicted"/>
<dbReference type="Pfam" id="PF14295">
    <property type="entry name" value="PAN_4"/>
    <property type="match status" value="4"/>
</dbReference>
<dbReference type="PANTHER" id="PTHR33946">
    <property type="match status" value="1"/>
</dbReference>
<dbReference type="InterPro" id="IPR000177">
    <property type="entry name" value="Apple"/>
</dbReference>
<dbReference type="STRING" id="431595.K3WCW1"/>
<reference evidence="5" key="2">
    <citation type="submission" date="2010-04" db="EMBL/GenBank/DDBJ databases">
        <authorList>
            <person name="Buell R."/>
            <person name="Hamilton J."/>
            <person name="Hostetler J."/>
        </authorList>
    </citation>
    <scope>NUCLEOTIDE SEQUENCE [LARGE SCALE GENOMIC DNA]</scope>
    <source>
        <strain evidence="5">DAOM:BR144</strain>
    </source>
</reference>
<dbReference type="PROSITE" id="PS50948">
    <property type="entry name" value="PAN"/>
    <property type="match status" value="2"/>
</dbReference>
<feature type="domain" description="Apple" evidence="3">
    <location>
        <begin position="243"/>
        <end position="311"/>
    </location>
</feature>
<dbReference type="Gene3D" id="3.50.4.10">
    <property type="entry name" value="Hepatocyte Growth Factor"/>
    <property type="match status" value="4"/>
</dbReference>
<dbReference type="GO" id="GO:0006508">
    <property type="term" value="P:proteolysis"/>
    <property type="evidence" value="ECO:0007669"/>
    <property type="project" value="InterPro"/>
</dbReference>
<dbReference type="eggNOG" id="ENOG502S7ES">
    <property type="taxonomic scope" value="Eukaryota"/>
</dbReference>
<keyword evidence="1" id="KW-0677">Repeat</keyword>
<evidence type="ECO:0000256" key="2">
    <source>
        <dbReference type="ARBA" id="ARBA00023157"/>
    </source>
</evidence>
<dbReference type="PANTHER" id="PTHR33946:SF4">
    <property type="entry name" value="COAGULATION FACTOR XI"/>
    <property type="match status" value="1"/>
</dbReference>
<dbReference type="HOGENOM" id="CLU_838028_0_0_1"/>
<dbReference type="EnsemblProtists" id="PYU1_T002802">
    <property type="protein sequence ID" value="PYU1_T002802"/>
    <property type="gene ID" value="PYU1_G002799"/>
</dbReference>
<accession>K3WCW1</accession>